<name>A0A5C5WJ73_9PLAN</name>
<dbReference type="PANTHER" id="PTHR43656">
    <property type="entry name" value="BINDING OXIDOREDUCTASE, PUTATIVE (AFU_ORTHOLOGUE AFUA_2G08260)-RELATED"/>
    <property type="match status" value="1"/>
</dbReference>
<dbReference type="PANTHER" id="PTHR43656:SF2">
    <property type="entry name" value="BINDING OXIDOREDUCTASE, PUTATIVE (AFU_ORTHOLOGUE AFUA_2G08260)-RELATED"/>
    <property type="match status" value="1"/>
</dbReference>
<keyword evidence="5" id="KW-1185">Reference proteome</keyword>
<dbReference type="InterPro" id="IPR051799">
    <property type="entry name" value="NADH_flavin_oxidoreductase"/>
</dbReference>
<dbReference type="GO" id="GO:0003959">
    <property type="term" value="F:NADPH dehydrogenase activity"/>
    <property type="evidence" value="ECO:0007669"/>
    <property type="project" value="UniProtKB-EC"/>
</dbReference>
<dbReference type="SUPFAM" id="SSF51395">
    <property type="entry name" value="FMN-linked oxidoreductases"/>
    <property type="match status" value="1"/>
</dbReference>
<dbReference type="EC" id="1.6.99.1" evidence="4"/>
<dbReference type="AlphaFoldDB" id="A0A5C5WJ73"/>
<evidence type="ECO:0000259" key="3">
    <source>
        <dbReference type="Pfam" id="PF00724"/>
    </source>
</evidence>
<sequence>MSYPRVSTLKTANDFRAYLDSLNVDLPFDENVESGKQSALGQSFQYSSQTIGNRFCILPMEGWDGTRDGKPTDLTRRRWQNFGLSGAKLIWGGEAVAVRQDGRANPNQLMCTEENLGELVALRELLEQTHLEYFGTTDDLLVGLQLTHSGRFARPNEKSRLEPRIAYRHPVLDQKFAISSDEAILSDDDLSKLIDDFVIASVRAQKAGYKFVDIKHCHGYLGHEILSGYDRPGRFGGSLENRTRFLREIVSGIRAEAPGLEIGTRVSIFDFSPFEPGEDRIGVPSTNGDYKFAFGGDETGTGIDLTEPQQFMQILRELEVKLVCISCGSPYYNPHMQRPAIFPPSDGYLPPEDPLVGVARQINVTRQIKEANPDMVLVGSGYSYLQEWLPNVGQHAVKNGHVDFVGLGRMVLSYPELPADVIAGEVMKRKKICRTFSDCTTAPRNGIVSGCYPLDPFYKSMPERQELLEIKKEIS</sequence>
<dbReference type="OrthoDB" id="9772736at2"/>
<keyword evidence="1" id="KW-0285">Flavoprotein</keyword>
<evidence type="ECO:0000313" key="5">
    <source>
        <dbReference type="Proteomes" id="UP000317243"/>
    </source>
</evidence>
<dbReference type="Gene3D" id="3.20.20.70">
    <property type="entry name" value="Aldolase class I"/>
    <property type="match status" value="1"/>
</dbReference>
<evidence type="ECO:0000256" key="2">
    <source>
        <dbReference type="ARBA" id="ARBA00023002"/>
    </source>
</evidence>
<feature type="domain" description="NADH:flavin oxidoreductase/NADH oxidase N-terminal" evidence="3">
    <location>
        <begin position="46"/>
        <end position="271"/>
    </location>
</feature>
<dbReference type="EMBL" id="SIHI01000017">
    <property type="protein sequence ID" value="TWT49892.1"/>
    <property type="molecule type" value="Genomic_DNA"/>
</dbReference>
<evidence type="ECO:0000313" key="4">
    <source>
        <dbReference type="EMBL" id="TWT49892.1"/>
    </source>
</evidence>
<dbReference type="Pfam" id="PF00724">
    <property type="entry name" value="Oxidored_FMN"/>
    <property type="match status" value="1"/>
</dbReference>
<dbReference type="Proteomes" id="UP000317243">
    <property type="component" value="Unassembled WGS sequence"/>
</dbReference>
<dbReference type="RefSeq" id="WP_146511267.1">
    <property type="nucleotide sequence ID" value="NZ_SIHI01000017.1"/>
</dbReference>
<protein>
    <submittedName>
        <fullName evidence="4">NADPH dehydrogenase</fullName>
        <ecNumber evidence="4">1.6.99.1</ecNumber>
    </submittedName>
</protein>
<reference evidence="4 5" key="1">
    <citation type="submission" date="2019-02" db="EMBL/GenBank/DDBJ databases">
        <title>Deep-cultivation of Planctomycetes and their phenomic and genomic characterization uncovers novel biology.</title>
        <authorList>
            <person name="Wiegand S."/>
            <person name="Jogler M."/>
            <person name="Boedeker C."/>
            <person name="Pinto D."/>
            <person name="Vollmers J."/>
            <person name="Rivas-Marin E."/>
            <person name="Kohn T."/>
            <person name="Peeters S.H."/>
            <person name="Heuer A."/>
            <person name="Rast P."/>
            <person name="Oberbeckmann S."/>
            <person name="Bunk B."/>
            <person name="Jeske O."/>
            <person name="Meyerdierks A."/>
            <person name="Storesund J.E."/>
            <person name="Kallscheuer N."/>
            <person name="Luecker S."/>
            <person name="Lage O.M."/>
            <person name="Pohl T."/>
            <person name="Merkel B.J."/>
            <person name="Hornburger P."/>
            <person name="Mueller R.-W."/>
            <person name="Bruemmer F."/>
            <person name="Labrenz M."/>
            <person name="Spormann A.M."/>
            <person name="Op Den Camp H."/>
            <person name="Overmann J."/>
            <person name="Amann R."/>
            <person name="Jetten M.S.M."/>
            <person name="Mascher T."/>
            <person name="Medema M.H."/>
            <person name="Devos D.P."/>
            <person name="Kaster A.-K."/>
            <person name="Ovreas L."/>
            <person name="Rohde M."/>
            <person name="Galperin M.Y."/>
            <person name="Jogler C."/>
        </authorList>
    </citation>
    <scope>NUCLEOTIDE SEQUENCE [LARGE SCALE GENOMIC DNA]</scope>
    <source>
        <strain evidence="4 5">KOR42</strain>
    </source>
</reference>
<proteinExistence type="predicted"/>
<dbReference type="InterPro" id="IPR013785">
    <property type="entry name" value="Aldolase_TIM"/>
</dbReference>
<comment type="caution">
    <text evidence="4">The sequence shown here is derived from an EMBL/GenBank/DDBJ whole genome shotgun (WGS) entry which is preliminary data.</text>
</comment>
<accession>A0A5C5WJ73</accession>
<dbReference type="InterPro" id="IPR001155">
    <property type="entry name" value="OxRdtase_FMN_N"/>
</dbReference>
<evidence type="ECO:0000256" key="1">
    <source>
        <dbReference type="ARBA" id="ARBA00022630"/>
    </source>
</evidence>
<gene>
    <name evidence="4" type="primary">namA</name>
    <name evidence="4" type="ORF">KOR42_38440</name>
</gene>
<organism evidence="4 5">
    <name type="scientific">Thalassoglobus neptunius</name>
    <dbReference type="NCBI Taxonomy" id="1938619"/>
    <lineage>
        <taxon>Bacteria</taxon>
        <taxon>Pseudomonadati</taxon>
        <taxon>Planctomycetota</taxon>
        <taxon>Planctomycetia</taxon>
        <taxon>Planctomycetales</taxon>
        <taxon>Planctomycetaceae</taxon>
        <taxon>Thalassoglobus</taxon>
    </lineage>
</organism>
<keyword evidence="2 4" id="KW-0560">Oxidoreductase</keyword>
<dbReference type="GO" id="GO:0010181">
    <property type="term" value="F:FMN binding"/>
    <property type="evidence" value="ECO:0007669"/>
    <property type="project" value="InterPro"/>
</dbReference>